<dbReference type="Proteomes" id="UP000034235">
    <property type="component" value="Unassembled WGS sequence"/>
</dbReference>
<dbReference type="PANTHER" id="PTHR34009:SF2">
    <property type="entry name" value="PROTEIN STAR"/>
    <property type="match status" value="1"/>
</dbReference>
<evidence type="ECO:0000313" key="2">
    <source>
        <dbReference type="EMBL" id="KKQ66364.1"/>
    </source>
</evidence>
<dbReference type="PATRIC" id="fig|1618422.5.peg.883"/>
<reference evidence="2 3" key="1">
    <citation type="journal article" date="2015" name="Nature">
        <title>rRNA introns, odd ribosomes, and small enigmatic genomes across a large radiation of phyla.</title>
        <authorList>
            <person name="Brown C.T."/>
            <person name="Hug L.A."/>
            <person name="Thomas B.C."/>
            <person name="Sharon I."/>
            <person name="Castelle C.J."/>
            <person name="Singh A."/>
            <person name="Wilkins M.J."/>
            <person name="Williams K.H."/>
            <person name="Banfield J.F."/>
        </authorList>
    </citation>
    <scope>NUCLEOTIDE SEQUENCE [LARGE SCALE GENOMIC DNA]</scope>
</reference>
<dbReference type="InterPro" id="IPR029063">
    <property type="entry name" value="SAM-dependent_MTases_sf"/>
</dbReference>
<accession>A0A0G0LY89</accession>
<evidence type="ECO:0000259" key="1">
    <source>
        <dbReference type="Pfam" id="PF05050"/>
    </source>
</evidence>
<dbReference type="GO" id="GO:0006888">
    <property type="term" value="P:endoplasmic reticulum to Golgi vesicle-mediated transport"/>
    <property type="evidence" value="ECO:0007669"/>
    <property type="project" value="TreeGrafter"/>
</dbReference>
<dbReference type="NCBIfam" id="TIGR01444">
    <property type="entry name" value="fkbM_fam"/>
    <property type="match status" value="1"/>
</dbReference>
<organism evidence="2 3">
    <name type="scientific">Candidatus Daviesbacteria bacterium GW2011_GWA2_38_24</name>
    <dbReference type="NCBI Taxonomy" id="1618422"/>
    <lineage>
        <taxon>Bacteria</taxon>
        <taxon>Candidatus Daviesiibacteriota</taxon>
    </lineage>
</organism>
<dbReference type="InterPro" id="IPR053202">
    <property type="entry name" value="EGF_Rcpt_Signaling_Reg"/>
</dbReference>
<comment type="caution">
    <text evidence="2">The sequence shown here is derived from an EMBL/GenBank/DDBJ whole genome shotgun (WGS) entry which is preliminary data.</text>
</comment>
<dbReference type="GO" id="GO:0005737">
    <property type="term" value="C:cytoplasm"/>
    <property type="evidence" value="ECO:0007669"/>
    <property type="project" value="GOC"/>
</dbReference>
<protein>
    <recommendedName>
        <fullName evidence="1">Methyltransferase FkbM domain-containing protein</fullName>
    </recommendedName>
</protein>
<proteinExistence type="predicted"/>
<name>A0A0G0LY89_9BACT</name>
<dbReference type="SUPFAM" id="SSF53335">
    <property type="entry name" value="S-adenosyl-L-methionine-dependent methyltransferases"/>
    <property type="match status" value="1"/>
</dbReference>
<gene>
    <name evidence="2" type="ORF">US86_C0006G0044</name>
</gene>
<feature type="domain" description="Methyltransferase FkbM" evidence="1">
    <location>
        <begin position="58"/>
        <end position="223"/>
    </location>
</feature>
<dbReference type="PANTHER" id="PTHR34009">
    <property type="entry name" value="PROTEIN STAR"/>
    <property type="match status" value="1"/>
</dbReference>
<dbReference type="Gene3D" id="3.40.50.150">
    <property type="entry name" value="Vaccinia Virus protein VP39"/>
    <property type="match status" value="1"/>
</dbReference>
<dbReference type="GO" id="GO:0016197">
    <property type="term" value="P:endosomal transport"/>
    <property type="evidence" value="ECO:0007669"/>
    <property type="project" value="TreeGrafter"/>
</dbReference>
<dbReference type="AlphaFoldDB" id="A0A0G0LY89"/>
<dbReference type="InterPro" id="IPR006342">
    <property type="entry name" value="FkbM_mtfrase"/>
</dbReference>
<dbReference type="Pfam" id="PF05050">
    <property type="entry name" value="Methyltransf_21"/>
    <property type="match status" value="1"/>
</dbReference>
<dbReference type="GO" id="GO:0005886">
    <property type="term" value="C:plasma membrane"/>
    <property type="evidence" value="ECO:0007669"/>
    <property type="project" value="TreeGrafter"/>
</dbReference>
<dbReference type="EMBL" id="LBUP01000006">
    <property type="protein sequence ID" value="KKQ66364.1"/>
    <property type="molecule type" value="Genomic_DNA"/>
</dbReference>
<sequence length="243" mass="28353">MNIEYLKQKIKKSFLGKLIICIRCKYPNVKPKYSYSQTGEDIIIDFFLKEKKSGFYIDVGAYHPVNLSNTYKFYKRGWNGVNIEPNHNKLSLFKNQRTRDINLNIGIGQNETKSKFFIFDADTLSTFSTQTAENYKKLGHKVVETKEVDLIPLKKVIEKYAKNKKIDFLSIDTEGYDLEVLKTNDWNLHRPSFIVLETVEYNKGILGKKLNDTYDVFMENVDYKKIADTHINSIFIDKNISIS</sequence>
<evidence type="ECO:0000313" key="3">
    <source>
        <dbReference type="Proteomes" id="UP000034235"/>
    </source>
</evidence>